<sequence>MKMLTIRIDSPPHGCHKSNVLTNFHEDWTINVTNVNKKMPCPWQPYIIGKNLLTKFHEDLKKKCPTSSLTCFSNIIDQFDDNQKINDFNDDWMIMWPLEKTDLPSGGHVFQEILTKFHED</sequence>
<protein>
    <submittedName>
        <fullName evidence="1">Uncharacterized protein</fullName>
    </submittedName>
</protein>
<dbReference type="AlphaFoldDB" id="A0A9D4RYG8"/>
<evidence type="ECO:0000313" key="1">
    <source>
        <dbReference type="EMBL" id="KAH3885734.1"/>
    </source>
</evidence>
<keyword evidence="2" id="KW-1185">Reference proteome</keyword>
<dbReference type="EMBL" id="JAIWYP010000001">
    <property type="protein sequence ID" value="KAH3885734.1"/>
    <property type="molecule type" value="Genomic_DNA"/>
</dbReference>
<name>A0A9D4RYG8_DREPO</name>
<reference evidence="1" key="1">
    <citation type="journal article" date="2019" name="bioRxiv">
        <title>The Genome of the Zebra Mussel, Dreissena polymorpha: A Resource for Invasive Species Research.</title>
        <authorList>
            <person name="McCartney M.A."/>
            <person name="Auch B."/>
            <person name="Kono T."/>
            <person name="Mallez S."/>
            <person name="Zhang Y."/>
            <person name="Obille A."/>
            <person name="Becker A."/>
            <person name="Abrahante J.E."/>
            <person name="Garbe J."/>
            <person name="Badalamenti J.P."/>
            <person name="Herman A."/>
            <person name="Mangelson H."/>
            <person name="Liachko I."/>
            <person name="Sullivan S."/>
            <person name="Sone E.D."/>
            <person name="Koren S."/>
            <person name="Silverstein K.A.T."/>
            <person name="Beckman K.B."/>
            <person name="Gohl D.M."/>
        </authorList>
    </citation>
    <scope>NUCLEOTIDE SEQUENCE</scope>
    <source>
        <strain evidence="1">Duluth1</strain>
        <tissue evidence="1">Whole animal</tissue>
    </source>
</reference>
<evidence type="ECO:0000313" key="2">
    <source>
        <dbReference type="Proteomes" id="UP000828390"/>
    </source>
</evidence>
<reference evidence="1" key="2">
    <citation type="submission" date="2020-11" db="EMBL/GenBank/DDBJ databases">
        <authorList>
            <person name="McCartney M.A."/>
            <person name="Auch B."/>
            <person name="Kono T."/>
            <person name="Mallez S."/>
            <person name="Becker A."/>
            <person name="Gohl D.M."/>
            <person name="Silverstein K.A.T."/>
            <person name="Koren S."/>
            <person name="Bechman K.B."/>
            <person name="Herman A."/>
            <person name="Abrahante J.E."/>
            <person name="Garbe J."/>
        </authorList>
    </citation>
    <scope>NUCLEOTIDE SEQUENCE</scope>
    <source>
        <strain evidence="1">Duluth1</strain>
        <tissue evidence="1">Whole animal</tissue>
    </source>
</reference>
<proteinExistence type="predicted"/>
<accession>A0A9D4RYG8</accession>
<organism evidence="1 2">
    <name type="scientific">Dreissena polymorpha</name>
    <name type="common">Zebra mussel</name>
    <name type="synonym">Mytilus polymorpha</name>
    <dbReference type="NCBI Taxonomy" id="45954"/>
    <lineage>
        <taxon>Eukaryota</taxon>
        <taxon>Metazoa</taxon>
        <taxon>Spiralia</taxon>
        <taxon>Lophotrochozoa</taxon>
        <taxon>Mollusca</taxon>
        <taxon>Bivalvia</taxon>
        <taxon>Autobranchia</taxon>
        <taxon>Heteroconchia</taxon>
        <taxon>Euheterodonta</taxon>
        <taxon>Imparidentia</taxon>
        <taxon>Neoheterodontei</taxon>
        <taxon>Myida</taxon>
        <taxon>Dreissenoidea</taxon>
        <taxon>Dreissenidae</taxon>
        <taxon>Dreissena</taxon>
    </lineage>
</organism>
<comment type="caution">
    <text evidence="1">The sequence shown here is derived from an EMBL/GenBank/DDBJ whole genome shotgun (WGS) entry which is preliminary data.</text>
</comment>
<dbReference type="Proteomes" id="UP000828390">
    <property type="component" value="Unassembled WGS sequence"/>
</dbReference>
<gene>
    <name evidence="1" type="ORF">DPMN_009730</name>
</gene>